<gene>
    <name evidence="2" type="ORF">SEPMUDRAFT_111521</name>
</gene>
<protein>
    <submittedName>
        <fullName evidence="2">Uncharacterized protein</fullName>
    </submittedName>
</protein>
<feature type="region of interest" description="Disordered" evidence="1">
    <location>
        <begin position="1"/>
        <end position="37"/>
    </location>
</feature>
<organism evidence="2 3">
    <name type="scientific">Sphaerulina musiva (strain SO2202)</name>
    <name type="common">Poplar stem canker fungus</name>
    <name type="synonym">Septoria musiva</name>
    <dbReference type="NCBI Taxonomy" id="692275"/>
    <lineage>
        <taxon>Eukaryota</taxon>
        <taxon>Fungi</taxon>
        <taxon>Dikarya</taxon>
        <taxon>Ascomycota</taxon>
        <taxon>Pezizomycotina</taxon>
        <taxon>Dothideomycetes</taxon>
        <taxon>Dothideomycetidae</taxon>
        <taxon>Mycosphaerellales</taxon>
        <taxon>Mycosphaerellaceae</taxon>
        <taxon>Sphaerulina</taxon>
    </lineage>
</organism>
<dbReference type="EMBL" id="KB456270">
    <property type="protein sequence ID" value="EMF09049.1"/>
    <property type="molecule type" value="Genomic_DNA"/>
</dbReference>
<sequence>MDREENEHCASEEALAAVEGKGTLTAPSDLRPLPLPAELPAELPDARSSRYYGEHGEVKVRYRRLENEYDTEQAPSGLRPFPLPAELRDMIYDLCYGEEREIKVRFRRDWRSSEKLRGPDFVRTTFPTTFLAHLLVSKQYFDEAVEVWAQSKVFILNYPSCDYDWAYRADTAAERQLLRFIRSVKVSDIYPPGGRTIATMLSLQHVTVQIVELMLTSETLKWWQNQIIESLLQYRGLRSLTLQLQHSCQRTTLQEAVWNTNWDSFQLQVRELVNDIVLQPREQTSATRRPWTFDRALKEAMAARNARHGLTPTPTLKIAPKRTITKGPLTDLEIQQQRQSFCFLP</sequence>
<name>M3AU83_SPHMS</name>
<feature type="compositionally biased region" description="Basic and acidic residues" evidence="1">
    <location>
        <begin position="1"/>
        <end position="11"/>
    </location>
</feature>
<proteinExistence type="predicted"/>
<dbReference type="Proteomes" id="UP000016931">
    <property type="component" value="Unassembled WGS sequence"/>
</dbReference>
<dbReference type="OrthoDB" id="10640044at2759"/>
<accession>M3AU83</accession>
<evidence type="ECO:0000313" key="2">
    <source>
        <dbReference type="EMBL" id="EMF09049.1"/>
    </source>
</evidence>
<keyword evidence="3" id="KW-1185">Reference proteome</keyword>
<dbReference type="AlphaFoldDB" id="M3AU83"/>
<reference evidence="2 3" key="1">
    <citation type="journal article" date="2012" name="PLoS Pathog.">
        <title>Diverse lifestyles and strategies of plant pathogenesis encoded in the genomes of eighteen Dothideomycetes fungi.</title>
        <authorList>
            <person name="Ohm R.A."/>
            <person name="Feau N."/>
            <person name="Henrissat B."/>
            <person name="Schoch C.L."/>
            <person name="Horwitz B.A."/>
            <person name="Barry K.W."/>
            <person name="Condon B.J."/>
            <person name="Copeland A.C."/>
            <person name="Dhillon B."/>
            <person name="Glaser F."/>
            <person name="Hesse C.N."/>
            <person name="Kosti I."/>
            <person name="LaButti K."/>
            <person name="Lindquist E.A."/>
            <person name="Lucas S."/>
            <person name="Salamov A.A."/>
            <person name="Bradshaw R.E."/>
            <person name="Ciuffetti L."/>
            <person name="Hamelin R.C."/>
            <person name="Kema G.H.J."/>
            <person name="Lawrence C."/>
            <person name="Scott J.A."/>
            <person name="Spatafora J.W."/>
            <person name="Turgeon B.G."/>
            <person name="de Wit P.J.G.M."/>
            <person name="Zhong S."/>
            <person name="Goodwin S.B."/>
            <person name="Grigoriev I.V."/>
        </authorList>
    </citation>
    <scope>NUCLEOTIDE SEQUENCE [LARGE SCALE GENOMIC DNA]</scope>
    <source>
        <strain evidence="2 3">SO2202</strain>
    </source>
</reference>
<dbReference type="GeneID" id="27898056"/>
<evidence type="ECO:0000313" key="3">
    <source>
        <dbReference type="Proteomes" id="UP000016931"/>
    </source>
</evidence>
<dbReference type="RefSeq" id="XP_016757170.1">
    <property type="nucleotide sequence ID" value="XM_016900919.1"/>
</dbReference>
<dbReference type="HOGENOM" id="CLU_804525_0_0_1"/>
<evidence type="ECO:0000256" key="1">
    <source>
        <dbReference type="SAM" id="MobiDB-lite"/>
    </source>
</evidence>